<protein>
    <submittedName>
        <fullName evidence="1">Uncharacterized conserved protein, DUF885 familyt</fullName>
    </submittedName>
</protein>
<gene>
    <name evidence="1" type="ORF">SAMN04488563_3633</name>
</gene>
<name>A0A1H2KB14_9ACTN</name>
<proteinExistence type="predicted"/>
<dbReference type="PANTHER" id="PTHR33361">
    <property type="entry name" value="GLR0591 PROTEIN"/>
    <property type="match status" value="1"/>
</dbReference>
<dbReference type="PANTHER" id="PTHR33361:SF2">
    <property type="entry name" value="DUF885 DOMAIN-CONTAINING PROTEIN"/>
    <property type="match status" value="1"/>
</dbReference>
<accession>A0A1H2KB14</accession>
<organism evidence="1 2">
    <name type="scientific">Jiangella alkaliphila</name>
    <dbReference type="NCBI Taxonomy" id="419479"/>
    <lineage>
        <taxon>Bacteria</taxon>
        <taxon>Bacillati</taxon>
        <taxon>Actinomycetota</taxon>
        <taxon>Actinomycetes</taxon>
        <taxon>Jiangellales</taxon>
        <taxon>Jiangellaceae</taxon>
        <taxon>Jiangella</taxon>
    </lineage>
</organism>
<dbReference type="InterPro" id="IPR010281">
    <property type="entry name" value="DUF885"/>
</dbReference>
<reference evidence="2" key="1">
    <citation type="submission" date="2016-10" db="EMBL/GenBank/DDBJ databases">
        <authorList>
            <person name="Varghese N."/>
            <person name="Submissions S."/>
        </authorList>
    </citation>
    <scope>NUCLEOTIDE SEQUENCE [LARGE SCALE GENOMIC DNA]</scope>
    <source>
        <strain evidence="2">DSM 45079</strain>
    </source>
</reference>
<dbReference type="Pfam" id="PF05960">
    <property type="entry name" value="DUF885"/>
    <property type="match status" value="1"/>
</dbReference>
<evidence type="ECO:0000313" key="1">
    <source>
        <dbReference type="EMBL" id="SDU65927.1"/>
    </source>
</evidence>
<sequence length="546" mass="59034">MPRRYPAGVPANDVTQVADDYLRDLAALEPAAAQALGRTPSSLLPDLSPDAFERRHAATVDAAARLAAVRPSTFRSRVLYEALSERLASDVALHEAGFTTALLAPLATPVHGVRRTFDDLPGDDWDTIGRELARVPAALGEYAATLTASADRGHVVARRQVLAVAAQCDGWVRDGFYPGLVRTRPALTPAAEAAAEATAGFATFLRESLLPRAGSRDGVGRELYEVTSAAFLGARIDVEETYAWGWDELAALTARARAVAASIVPSGDVDDAVRALDADPAGVIDGVPALEAWLQCRVDETMSAVAGAHFDVPDRTRRVECRVTPSASGVMYYVPADPGLTRPGRVWWTLPDGVTRAHVWREVSTLHHEGVPGHHLQHAVTLGLDDLHPWQRSLCHVHGYAEGWAHYAEELADELGLVRTPGERLGMIFAQLWRAVRVVVDLGLHLDLPIPRGNGLVYADRWTPELGARMLVDVARVDPQTAAFEVDRYLGWPGQALAFRVGARLWREARAASALDRGSFHADALRLGPVGLGPLRTLLSERPPGR</sequence>
<dbReference type="OrthoDB" id="9760040at2"/>
<dbReference type="EMBL" id="LT629791">
    <property type="protein sequence ID" value="SDU65927.1"/>
    <property type="molecule type" value="Genomic_DNA"/>
</dbReference>
<keyword evidence="2" id="KW-1185">Reference proteome</keyword>
<dbReference type="Proteomes" id="UP000182977">
    <property type="component" value="Chromosome I"/>
</dbReference>
<dbReference type="AlphaFoldDB" id="A0A1H2KB14"/>
<evidence type="ECO:0000313" key="2">
    <source>
        <dbReference type="Proteomes" id="UP000182977"/>
    </source>
</evidence>